<name>A0A146G7A8_TERSA</name>
<evidence type="ECO:0000256" key="2">
    <source>
        <dbReference type="ARBA" id="ARBA00022490"/>
    </source>
</evidence>
<dbReference type="RefSeq" id="WP_075079320.1">
    <property type="nucleotide sequence ID" value="NZ_BDCO01000002.1"/>
</dbReference>
<reference evidence="7" key="1">
    <citation type="journal article" date="2017" name="Genome Announc.">
        <title>Draft Genome Sequence of Terrimicrobium sacchariphilum NM-5T, a Facultative Anaerobic Soil Bacterium of the Class Spartobacteria.</title>
        <authorList>
            <person name="Qiu Y.L."/>
            <person name="Tourlousse D.M."/>
            <person name="Matsuura N."/>
            <person name="Ohashi A."/>
            <person name="Sekiguchi Y."/>
        </authorList>
    </citation>
    <scope>NUCLEOTIDE SEQUENCE [LARGE SCALE GENOMIC DNA]</scope>
    <source>
        <strain evidence="7">NM-5</strain>
    </source>
</reference>
<accession>A0A146G7A8</accession>
<feature type="modified residue" description="O-(phosphoribosyl dephospho-coenzyme A)serine" evidence="5">
    <location>
        <position position="29"/>
    </location>
</feature>
<dbReference type="EMBL" id="BDCO01000002">
    <property type="protein sequence ID" value="GAT33605.1"/>
    <property type="molecule type" value="Genomic_DNA"/>
</dbReference>
<dbReference type="InterPro" id="IPR009662">
    <property type="entry name" value="Malonate_deCO2ase_dsu"/>
</dbReference>
<protein>
    <recommendedName>
        <fullName evidence="4">Malonate decarboxylase acyl carrier protein</fullName>
    </recommendedName>
</protein>
<proteinExistence type="inferred from homology"/>
<evidence type="ECO:0000256" key="3">
    <source>
        <dbReference type="ARBA" id="ARBA00022553"/>
    </source>
</evidence>
<dbReference type="InterPro" id="IPR023439">
    <property type="entry name" value="Mal_deCO2ase/Cit_lyase_ACP"/>
</dbReference>
<evidence type="ECO:0000313" key="6">
    <source>
        <dbReference type="EMBL" id="GAT33605.1"/>
    </source>
</evidence>
<comment type="PTM">
    <text evidence="5">Covalently binds the prosthetic group of malonate decarboxylase.</text>
</comment>
<evidence type="ECO:0000256" key="4">
    <source>
        <dbReference type="NCBIfam" id="TIGR03130"/>
    </source>
</evidence>
<dbReference type="Proteomes" id="UP000076023">
    <property type="component" value="Unassembled WGS sequence"/>
</dbReference>
<keyword evidence="7" id="KW-1185">Reference proteome</keyword>
<evidence type="ECO:0000256" key="5">
    <source>
        <dbReference type="PIRSR" id="PIRSR609662-50"/>
    </source>
</evidence>
<dbReference type="NCBIfam" id="TIGR03130">
    <property type="entry name" value="malonate_delta"/>
    <property type="match status" value="1"/>
</dbReference>
<evidence type="ECO:0000256" key="1">
    <source>
        <dbReference type="ARBA" id="ARBA00004496"/>
    </source>
</evidence>
<dbReference type="AlphaFoldDB" id="A0A146G7A8"/>
<sequence>MENLSFEFDGGPNAPKSGKPYSVSGVVASSNLEVLAQPMDLGGKVRFEVNTTVAHFEDAWRAVFADFVDRSQPRDVLFSINDFAAIPPVVSLRLDQAWEALA</sequence>
<dbReference type="HAMAP" id="MF_00710">
    <property type="entry name" value="Malonate_deCO2ase_dsu"/>
    <property type="match status" value="1"/>
</dbReference>
<dbReference type="InParanoid" id="A0A146G7A8"/>
<dbReference type="OrthoDB" id="120290at2"/>
<keyword evidence="2" id="KW-0963">Cytoplasm</keyword>
<comment type="subcellular location">
    <subcellularLocation>
        <location evidence="1">Cytoplasm</location>
    </subcellularLocation>
</comment>
<organism evidence="6 7">
    <name type="scientific">Terrimicrobium sacchariphilum</name>
    <dbReference type="NCBI Taxonomy" id="690879"/>
    <lineage>
        <taxon>Bacteria</taxon>
        <taxon>Pseudomonadati</taxon>
        <taxon>Verrucomicrobiota</taxon>
        <taxon>Terrimicrobiia</taxon>
        <taxon>Terrimicrobiales</taxon>
        <taxon>Terrimicrobiaceae</taxon>
        <taxon>Terrimicrobium</taxon>
    </lineage>
</organism>
<gene>
    <name evidence="6" type="ORF">TSACC_22022</name>
</gene>
<dbReference type="GO" id="GO:0005737">
    <property type="term" value="C:cytoplasm"/>
    <property type="evidence" value="ECO:0007669"/>
    <property type="project" value="UniProtKB-SubCell"/>
</dbReference>
<dbReference type="STRING" id="690879.TSACC_22022"/>
<comment type="caution">
    <text evidence="6">The sequence shown here is derived from an EMBL/GenBank/DDBJ whole genome shotgun (WGS) entry which is preliminary data.</text>
</comment>
<keyword evidence="3 5" id="KW-0597">Phosphoprotein</keyword>
<dbReference type="Pfam" id="PF06857">
    <property type="entry name" value="ACP"/>
    <property type="match status" value="1"/>
</dbReference>
<evidence type="ECO:0000313" key="7">
    <source>
        <dbReference type="Proteomes" id="UP000076023"/>
    </source>
</evidence>